<dbReference type="Proteomes" id="UP001501468">
    <property type="component" value="Unassembled WGS sequence"/>
</dbReference>
<evidence type="ECO:0000313" key="1">
    <source>
        <dbReference type="EMBL" id="GAA3722138.1"/>
    </source>
</evidence>
<protein>
    <submittedName>
        <fullName evidence="1">Uncharacterized protein</fullName>
    </submittedName>
</protein>
<organism evidence="1 2">
    <name type="scientific">Terrabacter ginsenosidimutans</name>
    <dbReference type="NCBI Taxonomy" id="490575"/>
    <lineage>
        <taxon>Bacteria</taxon>
        <taxon>Bacillati</taxon>
        <taxon>Actinomycetota</taxon>
        <taxon>Actinomycetes</taxon>
        <taxon>Micrococcales</taxon>
        <taxon>Intrasporangiaceae</taxon>
        <taxon>Terrabacter</taxon>
    </lineage>
</organism>
<gene>
    <name evidence="1" type="ORF">GCM10022399_43100</name>
</gene>
<comment type="caution">
    <text evidence="1">The sequence shown here is derived from an EMBL/GenBank/DDBJ whole genome shotgun (WGS) entry which is preliminary data.</text>
</comment>
<dbReference type="EMBL" id="BAABDC010000014">
    <property type="protein sequence ID" value="GAA3722138.1"/>
    <property type="molecule type" value="Genomic_DNA"/>
</dbReference>
<accession>A0ABP7EP77</accession>
<name>A0ABP7EP77_9MICO</name>
<sequence length="156" mass="16542">MGSAIVLVALMVISVVGLWAYANHDRPELIDRPGVVAVVEHGCARLRAELASHPVPTGAPPSVRAATIAAQDEAIRDFVAHVRTLDADTRADDLPVDTWLADWERLASARDDVADALSRGTPAALVVPRDHGRAVTSRMAAVGVSCVDLGRLVRLT</sequence>
<evidence type="ECO:0000313" key="2">
    <source>
        <dbReference type="Proteomes" id="UP001501468"/>
    </source>
</evidence>
<keyword evidence="2" id="KW-1185">Reference proteome</keyword>
<reference evidence="2" key="1">
    <citation type="journal article" date="2019" name="Int. J. Syst. Evol. Microbiol.">
        <title>The Global Catalogue of Microorganisms (GCM) 10K type strain sequencing project: providing services to taxonomists for standard genome sequencing and annotation.</title>
        <authorList>
            <consortium name="The Broad Institute Genomics Platform"/>
            <consortium name="The Broad Institute Genome Sequencing Center for Infectious Disease"/>
            <person name="Wu L."/>
            <person name="Ma J."/>
        </authorList>
    </citation>
    <scope>NUCLEOTIDE SEQUENCE [LARGE SCALE GENOMIC DNA]</scope>
    <source>
        <strain evidence="2">JCM 17125</strain>
    </source>
</reference>
<proteinExistence type="predicted"/>